<organism evidence="1 2">
    <name type="scientific">Caerostris extrusa</name>
    <name type="common">Bark spider</name>
    <name type="synonym">Caerostris bankana</name>
    <dbReference type="NCBI Taxonomy" id="172846"/>
    <lineage>
        <taxon>Eukaryota</taxon>
        <taxon>Metazoa</taxon>
        <taxon>Ecdysozoa</taxon>
        <taxon>Arthropoda</taxon>
        <taxon>Chelicerata</taxon>
        <taxon>Arachnida</taxon>
        <taxon>Araneae</taxon>
        <taxon>Araneomorphae</taxon>
        <taxon>Entelegynae</taxon>
        <taxon>Araneoidea</taxon>
        <taxon>Araneidae</taxon>
        <taxon>Caerostris</taxon>
    </lineage>
</organism>
<protein>
    <submittedName>
        <fullName evidence="1">Uncharacterized protein</fullName>
    </submittedName>
</protein>
<gene>
    <name evidence="1" type="ORF">CEXT_283211</name>
</gene>
<accession>A0AAV4UUY6</accession>
<dbReference type="Proteomes" id="UP001054945">
    <property type="component" value="Unassembled WGS sequence"/>
</dbReference>
<keyword evidence="2" id="KW-1185">Reference proteome</keyword>
<comment type="caution">
    <text evidence="1">The sequence shown here is derived from an EMBL/GenBank/DDBJ whole genome shotgun (WGS) entry which is preliminary data.</text>
</comment>
<dbReference type="EMBL" id="BPLR01013440">
    <property type="protein sequence ID" value="GIY61219.1"/>
    <property type="molecule type" value="Genomic_DNA"/>
</dbReference>
<reference evidence="1 2" key="1">
    <citation type="submission" date="2021-06" db="EMBL/GenBank/DDBJ databases">
        <title>Caerostris extrusa draft genome.</title>
        <authorList>
            <person name="Kono N."/>
            <person name="Arakawa K."/>
        </authorList>
    </citation>
    <scope>NUCLEOTIDE SEQUENCE [LARGE SCALE GENOMIC DNA]</scope>
</reference>
<dbReference type="AlphaFoldDB" id="A0AAV4UUY6"/>
<sequence>MVRSSSPQPPSFLLPPQMPDYAFGKHRSAVNNTAGKPPGLPSLQFIPLDRALDGTGVIQYHKVIKNYLITNALINRCPV</sequence>
<evidence type="ECO:0000313" key="1">
    <source>
        <dbReference type="EMBL" id="GIY61219.1"/>
    </source>
</evidence>
<name>A0AAV4UUY6_CAEEX</name>
<proteinExistence type="predicted"/>
<evidence type="ECO:0000313" key="2">
    <source>
        <dbReference type="Proteomes" id="UP001054945"/>
    </source>
</evidence>